<feature type="domain" description="B box-type" evidence="2">
    <location>
        <begin position="39"/>
        <end position="86"/>
    </location>
</feature>
<protein>
    <submittedName>
        <fullName evidence="4">E3 ubiquitin-protein ligase TRIM71-like</fullName>
    </submittedName>
</protein>
<dbReference type="GO" id="GO:0008270">
    <property type="term" value="F:zinc ion binding"/>
    <property type="evidence" value="ECO:0007669"/>
    <property type="project" value="UniProtKB-KW"/>
</dbReference>
<keyword evidence="1" id="KW-0862">Zinc</keyword>
<dbReference type="CDD" id="cd19756">
    <property type="entry name" value="Bbox2"/>
    <property type="match status" value="1"/>
</dbReference>
<dbReference type="STRING" id="121845.A0A3Q0IJ52"/>
<accession>A0A3Q0IJ52</accession>
<name>A0A3Q0IJ52_DIACI</name>
<gene>
    <name evidence="4" type="primary">LOC108251850</name>
</gene>
<organism evidence="3 4">
    <name type="scientific">Diaphorina citri</name>
    <name type="common">Asian citrus psyllid</name>
    <dbReference type="NCBI Taxonomy" id="121845"/>
    <lineage>
        <taxon>Eukaryota</taxon>
        <taxon>Metazoa</taxon>
        <taxon>Ecdysozoa</taxon>
        <taxon>Arthropoda</taxon>
        <taxon>Hexapoda</taxon>
        <taxon>Insecta</taxon>
        <taxon>Pterygota</taxon>
        <taxon>Neoptera</taxon>
        <taxon>Paraneoptera</taxon>
        <taxon>Hemiptera</taxon>
        <taxon>Sternorrhyncha</taxon>
        <taxon>Psylloidea</taxon>
        <taxon>Psyllidae</taxon>
        <taxon>Diaphorininae</taxon>
        <taxon>Diaphorina</taxon>
    </lineage>
</organism>
<dbReference type="Pfam" id="PF00643">
    <property type="entry name" value="zf-B_box"/>
    <property type="match status" value="1"/>
</dbReference>
<dbReference type="PROSITE" id="PS50119">
    <property type="entry name" value="ZF_BBOX"/>
    <property type="match status" value="2"/>
</dbReference>
<dbReference type="InterPro" id="IPR000315">
    <property type="entry name" value="Znf_B-box"/>
</dbReference>
<dbReference type="AlphaFoldDB" id="A0A3Q0IJ52"/>
<dbReference type="PaxDb" id="121845-A0A3Q0IJ52"/>
<dbReference type="SMART" id="SM00336">
    <property type="entry name" value="BBOX"/>
    <property type="match status" value="2"/>
</dbReference>
<keyword evidence="3" id="KW-1185">Reference proteome</keyword>
<dbReference type="GeneID" id="108251850"/>
<dbReference type="RefSeq" id="XP_026676271.1">
    <property type="nucleotide sequence ID" value="XM_026820470.1"/>
</dbReference>
<sequence>MRMEFPPNVYLIGEIATSFNNKFGNTLSSTLLTQQGPAKKEELCYECSQVAAKLKCEQCGDRFCDVCFKSVHGRSKTLSKHTAVPLSPTNFDDELLVKQIQPVTDVKCRTHPSQYLAIYCNQCQVPVCPSCYLNTHKEHPVLSIEEKNTSVVEELKIASDKVQPVLQRLKFNPGRCRLTLV</sequence>
<evidence type="ECO:0000259" key="2">
    <source>
        <dbReference type="PROSITE" id="PS50119"/>
    </source>
</evidence>
<evidence type="ECO:0000313" key="3">
    <source>
        <dbReference type="Proteomes" id="UP000079169"/>
    </source>
</evidence>
<dbReference type="InterPro" id="IPR047153">
    <property type="entry name" value="TRIM45/56/19-like"/>
</dbReference>
<keyword evidence="1" id="KW-0863">Zinc-finger</keyword>
<dbReference type="PANTHER" id="PTHR25462:SF296">
    <property type="entry name" value="MEIOTIC P26, ISOFORM F"/>
    <property type="match status" value="1"/>
</dbReference>
<dbReference type="SUPFAM" id="SSF57845">
    <property type="entry name" value="B-box zinc-binding domain"/>
    <property type="match status" value="1"/>
</dbReference>
<keyword evidence="1" id="KW-0479">Metal-binding</keyword>
<dbReference type="Proteomes" id="UP000079169">
    <property type="component" value="Unplaced"/>
</dbReference>
<feature type="domain" description="B box-type" evidence="2">
    <location>
        <begin position="103"/>
        <end position="144"/>
    </location>
</feature>
<dbReference type="Pfam" id="PF22586">
    <property type="entry name" value="ANCHR-like_BBOX"/>
    <property type="match status" value="1"/>
</dbReference>
<dbReference type="Gene3D" id="3.30.160.60">
    <property type="entry name" value="Classic Zinc Finger"/>
    <property type="match status" value="1"/>
</dbReference>
<evidence type="ECO:0000256" key="1">
    <source>
        <dbReference type="PROSITE-ProRule" id="PRU00024"/>
    </source>
</evidence>
<reference evidence="4" key="1">
    <citation type="submission" date="2025-08" db="UniProtKB">
        <authorList>
            <consortium name="RefSeq"/>
        </authorList>
    </citation>
    <scope>IDENTIFICATION</scope>
</reference>
<dbReference type="KEGG" id="dci:108251850"/>
<dbReference type="PANTHER" id="PTHR25462">
    <property type="entry name" value="BONUS, ISOFORM C-RELATED"/>
    <property type="match status" value="1"/>
</dbReference>
<proteinExistence type="predicted"/>
<dbReference type="CDD" id="cd19757">
    <property type="entry name" value="Bbox1"/>
    <property type="match status" value="1"/>
</dbReference>
<evidence type="ECO:0000313" key="4">
    <source>
        <dbReference type="RefSeq" id="XP_026676271.1"/>
    </source>
</evidence>